<dbReference type="PANTHER" id="PTHR48100:SF9">
    <property type="entry name" value="PHOSPHOGLYCERATE MUTASE 2 PARALOG"/>
    <property type="match status" value="1"/>
</dbReference>
<sequence length="205" mass="23746">MNKIDFYIIRHGKTNVNLENKIQGSTNDHLTPEGRRDIEELATIFKRRGILFDVSFTSDSYRALETGDILLKEFDFVNQYVNEKLGEWNFGSLENQDIDDTIQAFIGESKSGNLCLDYNILADYIVSKDQTRTTETWTEICNRIQKAFQEIAIFCQNKKFDKILVVSHGLTISTFLQTIDFKYSFMDIPSNGEVVIVNYDNDFFL</sequence>
<evidence type="ECO:0008006" key="6">
    <source>
        <dbReference type="Google" id="ProtNLM"/>
    </source>
</evidence>
<dbReference type="Pfam" id="PF00300">
    <property type="entry name" value="His_Phos_1"/>
    <property type="match status" value="1"/>
</dbReference>
<dbReference type="SMART" id="SM00855">
    <property type="entry name" value="PGAM"/>
    <property type="match status" value="1"/>
</dbReference>
<gene>
    <name evidence="3" type="ORF">A5880_000196</name>
    <name evidence="4" type="ORF">A5880_001290</name>
</gene>
<dbReference type="PANTHER" id="PTHR48100">
    <property type="entry name" value="BROAD-SPECIFICITY PHOSPHATASE YOR283W-RELATED"/>
    <property type="match status" value="1"/>
</dbReference>
<dbReference type="STRING" id="1834181.A5880_001290"/>
<dbReference type="AlphaFoldDB" id="A0A242CK41"/>
<dbReference type="RefSeq" id="WP_179190381.1">
    <property type="nucleotide sequence ID" value="NZ_NGLE02000001.1"/>
</dbReference>
<proteinExistence type="predicted"/>
<organism evidence="4">
    <name type="scientific">Candidatus Enterococcus mansonii</name>
    <dbReference type="NCBI Taxonomy" id="1834181"/>
    <lineage>
        <taxon>Bacteria</taxon>
        <taxon>Bacillati</taxon>
        <taxon>Bacillota</taxon>
        <taxon>Bacilli</taxon>
        <taxon>Lactobacillales</taxon>
        <taxon>Enterococcaceae</taxon>
        <taxon>Enterococcus</taxon>
    </lineage>
</organism>
<evidence type="ECO:0000313" key="5">
    <source>
        <dbReference type="Proteomes" id="UP000195139"/>
    </source>
</evidence>
<dbReference type="InterPro" id="IPR013078">
    <property type="entry name" value="His_Pase_superF_clade-1"/>
</dbReference>
<dbReference type="GO" id="GO:0005737">
    <property type="term" value="C:cytoplasm"/>
    <property type="evidence" value="ECO:0007669"/>
    <property type="project" value="TreeGrafter"/>
</dbReference>
<dbReference type="InterPro" id="IPR029033">
    <property type="entry name" value="His_PPase_superfam"/>
</dbReference>
<dbReference type="Proteomes" id="UP000195139">
    <property type="component" value="Unassembled WGS sequence"/>
</dbReference>
<dbReference type="SUPFAM" id="SSF53254">
    <property type="entry name" value="Phosphoglycerate mutase-like"/>
    <property type="match status" value="1"/>
</dbReference>
<keyword evidence="5" id="KW-1185">Reference proteome</keyword>
<dbReference type="CDD" id="cd07067">
    <property type="entry name" value="HP_PGM_like"/>
    <property type="match status" value="1"/>
</dbReference>
<accession>A0A242CK41</accession>
<dbReference type="InterPro" id="IPR050275">
    <property type="entry name" value="PGM_Phosphatase"/>
</dbReference>
<evidence type="ECO:0000256" key="2">
    <source>
        <dbReference type="PIRSR" id="PIRSR613078-2"/>
    </source>
</evidence>
<dbReference type="EMBL" id="NGLE01000001">
    <property type="protein sequence ID" value="OTO10606.1"/>
    <property type="molecule type" value="Genomic_DNA"/>
</dbReference>
<feature type="active site" description="Proton donor/acceptor" evidence="1">
    <location>
        <position position="87"/>
    </location>
</feature>
<protein>
    <recommendedName>
        <fullName evidence="6">Phosphoglycerate mutase</fullName>
    </recommendedName>
</protein>
<dbReference type="EMBL" id="NGLE02000001">
    <property type="protein sequence ID" value="MEI5992674.1"/>
    <property type="molecule type" value="Genomic_DNA"/>
</dbReference>
<comment type="caution">
    <text evidence="4">The sequence shown here is derived from an EMBL/GenBank/DDBJ whole genome shotgun (WGS) entry which is preliminary data.</text>
</comment>
<evidence type="ECO:0000313" key="4">
    <source>
        <dbReference type="EMBL" id="OTO10606.1"/>
    </source>
</evidence>
<reference evidence="4" key="1">
    <citation type="submission" date="2017-05" db="EMBL/GenBank/DDBJ databases">
        <title>The Genome Sequence of Enterococcus sp. 4G2_DIV0659.</title>
        <authorList>
            <consortium name="The Broad Institute Genomics Platform"/>
            <consortium name="The Broad Institute Genomic Center for Infectious Diseases"/>
            <person name="Earl A."/>
            <person name="Manson A."/>
            <person name="Schwartman J."/>
            <person name="Gilmore M."/>
            <person name="Abouelleil A."/>
            <person name="Cao P."/>
            <person name="Chapman S."/>
            <person name="Cusick C."/>
            <person name="Shea T."/>
            <person name="Young S."/>
            <person name="Neafsey D."/>
            <person name="Nusbaum C."/>
            <person name="Birren B."/>
        </authorList>
    </citation>
    <scope>NUCLEOTIDE SEQUENCE [LARGE SCALE GENOMIC DNA]</scope>
    <source>
        <strain evidence="4">4G2_DIV0659</strain>
    </source>
</reference>
<dbReference type="GO" id="GO:0016791">
    <property type="term" value="F:phosphatase activity"/>
    <property type="evidence" value="ECO:0007669"/>
    <property type="project" value="TreeGrafter"/>
</dbReference>
<evidence type="ECO:0000313" key="3">
    <source>
        <dbReference type="EMBL" id="MEI5992674.1"/>
    </source>
</evidence>
<evidence type="ECO:0000256" key="1">
    <source>
        <dbReference type="PIRSR" id="PIRSR613078-1"/>
    </source>
</evidence>
<feature type="active site" description="Tele-phosphohistidine intermediate" evidence="1">
    <location>
        <position position="11"/>
    </location>
</feature>
<feature type="binding site" evidence="2">
    <location>
        <position position="62"/>
    </location>
    <ligand>
        <name>substrate</name>
    </ligand>
</feature>
<name>A0A242CK41_9ENTE</name>
<feature type="binding site" evidence="2">
    <location>
        <begin position="10"/>
        <end position="17"/>
    </location>
    <ligand>
        <name>substrate</name>
    </ligand>
</feature>
<dbReference type="Gene3D" id="3.40.50.1240">
    <property type="entry name" value="Phosphoglycerate mutase-like"/>
    <property type="match status" value="1"/>
</dbReference>
<reference evidence="3 5" key="2">
    <citation type="submission" date="2018-07" db="EMBL/GenBank/DDBJ databases">
        <title>The Genome Sequence of Enterococcus sp. DIV0659b.</title>
        <authorList>
            <consortium name="The Broad Institute Genomics Platform"/>
            <consortium name="The Broad Institute Genomic Center for Infectious Diseases"/>
            <person name="Earl A."/>
            <person name="Manson A."/>
            <person name="Schwartman J."/>
            <person name="Gilmore M."/>
            <person name="Abouelleil A."/>
            <person name="Cao P."/>
            <person name="Chapman S."/>
            <person name="Cusick C."/>
            <person name="Shea T."/>
            <person name="Young S."/>
            <person name="Neafsey D."/>
            <person name="Nusbaum C."/>
            <person name="Birren B."/>
        </authorList>
    </citation>
    <scope>NUCLEOTIDE SEQUENCE [LARGE SCALE GENOMIC DNA]</scope>
    <source>
        <strain evidence="3 5">4G2_DIV0659</strain>
    </source>
</reference>